<feature type="chain" id="PRO_5032308322" description="DUF6816 domain-containing protein" evidence="1">
    <location>
        <begin position="25"/>
        <end position="317"/>
    </location>
</feature>
<organism evidence="3 4">
    <name type="scientific">Tribonema minus</name>
    <dbReference type="NCBI Taxonomy" id="303371"/>
    <lineage>
        <taxon>Eukaryota</taxon>
        <taxon>Sar</taxon>
        <taxon>Stramenopiles</taxon>
        <taxon>Ochrophyta</taxon>
        <taxon>PX clade</taxon>
        <taxon>Xanthophyceae</taxon>
        <taxon>Tribonematales</taxon>
        <taxon>Tribonemataceae</taxon>
        <taxon>Tribonema</taxon>
    </lineage>
</organism>
<evidence type="ECO:0000256" key="1">
    <source>
        <dbReference type="SAM" id="SignalP"/>
    </source>
</evidence>
<keyword evidence="1" id="KW-0732">Signal</keyword>
<dbReference type="InterPro" id="IPR049213">
    <property type="entry name" value="DUF6816"/>
</dbReference>
<proteinExistence type="predicted"/>
<name>A0A835YQ42_9STRA</name>
<gene>
    <name evidence="3" type="ORF">JKP88DRAFT_329126</name>
</gene>
<feature type="signal peptide" evidence="1">
    <location>
        <begin position="1"/>
        <end position="24"/>
    </location>
</feature>
<evidence type="ECO:0000259" key="2">
    <source>
        <dbReference type="Pfam" id="PF20670"/>
    </source>
</evidence>
<protein>
    <recommendedName>
        <fullName evidence="2">DUF6816 domain-containing protein</fullName>
    </recommendedName>
</protein>
<comment type="caution">
    <text evidence="3">The sequence shown here is derived from an EMBL/GenBank/DDBJ whole genome shotgun (WGS) entry which is preliminary data.</text>
</comment>
<evidence type="ECO:0000313" key="3">
    <source>
        <dbReference type="EMBL" id="KAG5178573.1"/>
    </source>
</evidence>
<dbReference type="AlphaFoldDB" id="A0A835YQ42"/>
<reference evidence="3" key="1">
    <citation type="submission" date="2021-02" db="EMBL/GenBank/DDBJ databases">
        <title>First Annotated Genome of the Yellow-green Alga Tribonema minus.</title>
        <authorList>
            <person name="Mahan K.M."/>
        </authorList>
    </citation>
    <scope>NUCLEOTIDE SEQUENCE</scope>
    <source>
        <strain evidence="3">UTEX B ZZ1240</strain>
    </source>
</reference>
<accession>A0A835YQ42</accession>
<dbReference type="Proteomes" id="UP000664859">
    <property type="component" value="Unassembled WGS sequence"/>
</dbReference>
<dbReference type="Pfam" id="PF20670">
    <property type="entry name" value="DUF6816"/>
    <property type="match status" value="1"/>
</dbReference>
<dbReference type="OrthoDB" id="195555at2759"/>
<sequence length="317" mass="34079">MVGWRAFCGSTLLVLAVLFTLASSLRTPALHRREALAAAGAAAASLLTPEHAMSTDGSLMARIKERRFDKPIFSLPPQEAAYPDWMEGTWDVTAGFGGYLFPSKTVKKEAVVSNEYTPGFKQLSIMSNADIGPPAAAFQQRFARRGGGGSAVRDDRPFNLSAAMRGWLGDRAPAVLSCEYEPERNPNRCSFALRPAAAAGARAGAGNTRVELFTNARETEAAGADAFLLSEYIRQVTIYRPGADVIARELVADYQQFWVYRRGGEEGGGGGGRGFKASLLTCGYLQPQDSNYFDSPTEPVVLYSHAYDFKPAAAGAA</sequence>
<keyword evidence="4" id="KW-1185">Reference proteome</keyword>
<feature type="domain" description="DUF6816" evidence="2">
    <location>
        <begin position="77"/>
        <end position="310"/>
    </location>
</feature>
<dbReference type="EMBL" id="JAFCMP010000514">
    <property type="protein sequence ID" value="KAG5178573.1"/>
    <property type="molecule type" value="Genomic_DNA"/>
</dbReference>
<evidence type="ECO:0000313" key="4">
    <source>
        <dbReference type="Proteomes" id="UP000664859"/>
    </source>
</evidence>